<gene>
    <name evidence="7" type="ORF">LIER_06695</name>
</gene>
<evidence type="ECO:0000259" key="6">
    <source>
        <dbReference type="PROSITE" id="PS00028"/>
    </source>
</evidence>
<protein>
    <recommendedName>
        <fullName evidence="6">C2H2-type domain-containing protein</fullName>
    </recommendedName>
</protein>
<dbReference type="GO" id="GO:0003676">
    <property type="term" value="F:nucleic acid binding"/>
    <property type="evidence" value="ECO:0007669"/>
    <property type="project" value="InterPro"/>
</dbReference>
<dbReference type="Pfam" id="PF12171">
    <property type="entry name" value="zf-C2H2_jaz"/>
    <property type="match status" value="1"/>
</dbReference>
<evidence type="ECO:0000256" key="2">
    <source>
        <dbReference type="ARBA" id="ARBA00022723"/>
    </source>
</evidence>
<reference evidence="7 8" key="1">
    <citation type="submission" date="2024-01" db="EMBL/GenBank/DDBJ databases">
        <title>The complete chloroplast genome sequence of Lithospermum erythrorhizon: insights into the phylogenetic relationship among Boraginaceae species and the maternal lineages of purple gromwells.</title>
        <authorList>
            <person name="Okada T."/>
            <person name="Watanabe K."/>
        </authorList>
    </citation>
    <scope>NUCLEOTIDE SEQUENCE [LARGE SCALE GENOMIC DNA]</scope>
</reference>
<dbReference type="AlphaFoldDB" id="A0AAV3P6V6"/>
<accession>A0AAV3P6V6</accession>
<dbReference type="InterPro" id="IPR022755">
    <property type="entry name" value="Znf_C2H2_jaz"/>
</dbReference>
<evidence type="ECO:0000256" key="5">
    <source>
        <dbReference type="ARBA" id="ARBA00034126"/>
    </source>
</evidence>
<evidence type="ECO:0000256" key="1">
    <source>
        <dbReference type="ARBA" id="ARBA00022517"/>
    </source>
</evidence>
<proteinExistence type="inferred from homology"/>
<keyword evidence="1" id="KW-0690">Ribosome biogenesis</keyword>
<organism evidence="7 8">
    <name type="scientific">Lithospermum erythrorhizon</name>
    <name type="common">Purple gromwell</name>
    <name type="synonym">Lithospermum officinale var. erythrorhizon</name>
    <dbReference type="NCBI Taxonomy" id="34254"/>
    <lineage>
        <taxon>Eukaryota</taxon>
        <taxon>Viridiplantae</taxon>
        <taxon>Streptophyta</taxon>
        <taxon>Embryophyta</taxon>
        <taxon>Tracheophyta</taxon>
        <taxon>Spermatophyta</taxon>
        <taxon>Magnoliopsida</taxon>
        <taxon>eudicotyledons</taxon>
        <taxon>Gunneridae</taxon>
        <taxon>Pentapetalae</taxon>
        <taxon>asterids</taxon>
        <taxon>lamiids</taxon>
        <taxon>Boraginales</taxon>
        <taxon>Boraginaceae</taxon>
        <taxon>Boraginoideae</taxon>
        <taxon>Lithospermeae</taxon>
        <taxon>Lithospermum</taxon>
    </lineage>
</organism>
<keyword evidence="3" id="KW-0863">Zinc-finger</keyword>
<dbReference type="GO" id="GO:0030687">
    <property type="term" value="C:preribosome, large subunit precursor"/>
    <property type="evidence" value="ECO:0007669"/>
    <property type="project" value="TreeGrafter"/>
</dbReference>
<evidence type="ECO:0000256" key="3">
    <source>
        <dbReference type="ARBA" id="ARBA00022771"/>
    </source>
</evidence>
<feature type="domain" description="C2H2-type" evidence="6">
    <location>
        <begin position="6"/>
        <end position="28"/>
    </location>
</feature>
<dbReference type="PANTHER" id="PTHR13182:SF8">
    <property type="entry name" value="CYTOPLASMIC 60S SUBUNIT BIOGENESIS FACTOR ZNF622"/>
    <property type="match status" value="1"/>
</dbReference>
<dbReference type="GO" id="GO:0008270">
    <property type="term" value="F:zinc ion binding"/>
    <property type="evidence" value="ECO:0007669"/>
    <property type="project" value="UniProtKB-KW"/>
</dbReference>
<dbReference type="PANTHER" id="PTHR13182">
    <property type="entry name" value="ZINC FINGER PROTEIN 622"/>
    <property type="match status" value="1"/>
</dbReference>
<dbReference type="SMART" id="SM00451">
    <property type="entry name" value="ZnF_U1"/>
    <property type="match status" value="1"/>
</dbReference>
<keyword evidence="8" id="KW-1185">Reference proteome</keyword>
<dbReference type="InterPro" id="IPR040025">
    <property type="entry name" value="Znf622/Rei1/Reh1"/>
</dbReference>
<dbReference type="GO" id="GO:0042273">
    <property type="term" value="P:ribosomal large subunit biogenesis"/>
    <property type="evidence" value="ECO:0007669"/>
    <property type="project" value="TreeGrafter"/>
</dbReference>
<comment type="caution">
    <text evidence="7">The sequence shown here is derived from an EMBL/GenBank/DDBJ whole genome shotgun (WGS) entry which is preliminary data.</text>
</comment>
<evidence type="ECO:0000313" key="7">
    <source>
        <dbReference type="EMBL" id="GAA0146837.1"/>
    </source>
</evidence>
<keyword evidence="4" id="KW-0862">Zinc</keyword>
<name>A0AAV3P6V6_LITER</name>
<dbReference type="Proteomes" id="UP001454036">
    <property type="component" value="Unassembled WGS sequence"/>
</dbReference>
<sequence length="159" mass="17979">MPGLTCNACNKEFDDEIQQKLHFKSEWHRYNLKRKVAGVTETLFIGRQSQEKNKPLEGRIKNASLDPSNCIMCDLQHKTIEACMVHMHKPRPTAANDLVVSSILASRYKSMGLATVQSKEHLVKMKVLKAMSRSGVETMHSKIGMKSNAIRNLPNNVPY</sequence>
<dbReference type="InterPro" id="IPR003604">
    <property type="entry name" value="Matrin/U1-like-C_Znf_C2H2"/>
</dbReference>
<keyword evidence="2" id="KW-0479">Metal-binding</keyword>
<dbReference type="InterPro" id="IPR013087">
    <property type="entry name" value="Znf_C2H2_type"/>
</dbReference>
<dbReference type="InterPro" id="IPR036236">
    <property type="entry name" value="Znf_C2H2_sf"/>
</dbReference>
<dbReference type="EMBL" id="BAABME010000991">
    <property type="protein sequence ID" value="GAA0146837.1"/>
    <property type="molecule type" value="Genomic_DNA"/>
</dbReference>
<dbReference type="PROSITE" id="PS00028">
    <property type="entry name" value="ZINC_FINGER_C2H2_1"/>
    <property type="match status" value="1"/>
</dbReference>
<dbReference type="SUPFAM" id="SSF57667">
    <property type="entry name" value="beta-beta-alpha zinc fingers"/>
    <property type="match status" value="1"/>
</dbReference>
<comment type="similarity">
    <text evidence="5">Belongs to the REI1 family.</text>
</comment>
<evidence type="ECO:0000313" key="8">
    <source>
        <dbReference type="Proteomes" id="UP001454036"/>
    </source>
</evidence>
<evidence type="ECO:0000256" key="4">
    <source>
        <dbReference type="ARBA" id="ARBA00022833"/>
    </source>
</evidence>